<protein>
    <submittedName>
        <fullName evidence="2">Uncharacterized protein</fullName>
    </submittedName>
</protein>
<comment type="caution">
    <text evidence="2">The sequence shown here is derived from an EMBL/GenBank/DDBJ whole genome shotgun (WGS) entry which is preliminary data.</text>
</comment>
<keyword evidence="3" id="KW-1185">Reference proteome</keyword>
<gene>
    <name evidence="2" type="ORF">CCMA1212_000482</name>
</gene>
<dbReference type="EMBL" id="PPTA01000001">
    <property type="protein sequence ID" value="TFB06673.1"/>
    <property type="molecule type" value="Genomic_DNA"/>
</dbReference>
<evidence type="ECO:0000256" key="1">
    <source>
        <dbReference type="SAM" id="MobiDB-lite"/>
    </source>
</evidence>
<sequence>MPSRGLDRQTLARMLLYGARGASKPSPRVRRSVSCIEDATTAHRSRSSQLHDGFDGDGWSPEAAAQRDNDMDISPVCISTSIDVTVPIYV</sequence>
<feature type="region of interest" description="Disordered" evidence="1">
    <location>
        <begin position="40"/>
        <end position="66"/>
    </location>
</feature>
<evidence type="ECO:0000313" key="3">
    <source>
        <dbReference type="Proteomes" id="UP001642720"/>
    </source>
</evidence>
<accession>A0ABY2HIK1</accession>
<dbReference type="Proteomes" id="UP001642720">
    <property type="component" value="Unassembled WGS sequence"/>
</dbReference>
<dbReference type="RefSeq" id="XP_073562874.1">
    <property type="nucleotide sequence ID" value="XM_073697949.1"/>
</dbReference>
<evidence type="ECO:0000313" key="2">
    <source>
        <dbReference type="EMBL" id="TFB06673.1"/>
    </source>
</evidence>
<dbReference type="GeneID" id="300572399"/>
<organism evidence="2 3">
    <name type="scientific">Trichoderma ghanense</name>
    <dbReference type="NCBI Taxonomy" id="65468"/>
    <lineage>
        <taxon>Eukaryota</taxon>
        <taxon>Fungi</taxon>
        <taxon>Dikarya</taxon>
        <taxon>Ascomycota</taxon>
        <taxon>Pezizomycotina</taxon>
        <taxon>Sordariomycetes</taxon>
        <taxon>Hypocreomycetidae</taxon>
        <taxon>Hypocreales</taxon>
        <taxon>Hypocreaceae</taxon>
        <taxon>Trichoderma</taxon>
    </lineage>
</organism>
<reference evidence="2 3" key="1">
    <citation type="submission" date="2018-01" db="EMBL/GenBank/DDBJ databases">
        <title>Genome characterization of the sugarcane-associated fungus Trichoderma ghanense CCMA-1212 and their application in lignocelulose bioconversion.</title>
        <authorList>
            <person name="Steindorff A.S."/>
            <person name="Mendes T.D."/>
            <person name="Vilela E.S.D."/>
            <person name="Rodrigues D.S."/>
            <person name="Formighieri E.F."/>
            <person name="Melo I.S."/>
            <person name="Favaro L.C.L."/>
        </authorList>
    </citation>
    <scope>NUCLEOTIDE SEQUENCE [LARGE SCALE GENOMIC DNA]</scope>
    <source>
        <strain evidence="2 3">CCMA-1212</strain>
    </source>
</reference>
<proteinExistence type="predicted"/>
<name>A0ABY2HIK1_9HYPO</name>